<dbReference type="InterPro" id="IPR036864">
    <property type="entry name" value="Zn2-C6_fun-type_DNA-bd_sf"/>
</dbReference>
<protein>
    <recommendedName>
        <fullName evidence="2">Zn(2)-C6 fungal-type domain-containing protein</fullName>
    </recommendedName>
</protein>
<organism evidence="3 4">
    <name type="scientific">Mycena alexandri</name>
    <dbReference type="NCBI Taxonomy" id="1745969"/>
    <lineage>
        <taxon>Eukaryota</taxon>
        <taxon>Fungi</taxon>
        <taxon>Dikarya</taxon>
        <taxon>Basidiomycota</taxon>
        <taxon>Agaricomycotina</taxon>
        <taxon>Agaricomycetes</taxon>
        <taxon>Agaricomycetidae</taxon>
        <taxon>Agaricales</taxon>
        <taxon>Marasmiineae</taxon>
        <taxon>Mycenaceae</taxon>
        <taxon>Mycena</taxon>
    </lineage>
</organism>
<feature type="domain" description="Zn(2)-C6 fungal-type" evidence="2">
    <location>
        <begin position="16"/>
        <end position="46"/>
    </location>
</feature>
<accession>A0AAD6TGZ6</accession>
<evidence type="ECO:0000313" key="3">
    <source>
        <dbReference type="EMBL" id="KAJ7046034.1"/>
    </source>
</evidence>
<dbReference type="Gene3D" id="4.10.240.10">
    <property type="entry name" value="Zn(2)-C6 fungal-type DNA-binding domain"/>
    <property type="match status" value="1"/>
</dbReference>
<keyword evidence="4" id="KW-1185">Reference proteome</keyword>
<evidence type="ECO:0000256" key="1">
    <source>
        <dbReference type="SAM" id="MobiDB-lite"/>
    </source>
</evidence>
<dbReference type="SUPFAM" id="SSF57701">
    <property type="entry name" value="Zn2/Cys6 DNA-binding domain"/>
    <property type="match status" value="1"/>
</dbReference>
<proteinExistence type="predicted"/>
<feature type="compositionally biased region" description="Low complexity" evidence="1">
    <location>
        <begin position="47"/>
        <end position="64"/>
    </location>
</feature>
<sequence>MATQRTGQKKASKPPACDTCKAKRVLCHPQPNGAPCPRCVDKNNICTTTPTRRGRPTKNPTPGRVQEHELANSSSSMTLLSPQVHESLHESPELTPEIVEHFFDCFERLSAAMNPIVLNTSVKRTVHTAAFQISLLPPETRVLTLVIVALGSLISFHESVLGPGPRPAYLDDISFFTSSSHTDVFNCGVRRAPTCRALHITALRVAWDTGIMLNVSTENAASCFLLDTLESSNNPSGLSRPWANAYMSHVRALAPMWRTPNITPPQSANWAGFLMSESLLSTRSRKPILVTLGDQILLSGPESRTLEQFLAWIEASAEKTGAKILFDSMKPYAFHITHLLSELWQTITGDHVRLAPLPESAVLQFLSSVSIIHAIQTHLMSRVDALCTDPICAEAGAFCRHDEWSEDRAARTCAYGIAMGFVGLVLPLHRELEYRVGLLDADVNAKPRGSVGAALARERLRLLAAQARGIAALAVQQLARAIRLLRWYYAPIHGCTLTECARFALDEAEAAPVLEPERVKDLATIGAQLRIVGYSLDLFSSPETVQLFARLERYIETPVMDEFFTLGNVDLASLESRHSELGRLEDFGLPPLDHDLSWMEMRAA</sequence>
<dbReference type="CDD" id="cd00067">
    <property type="entry name" value="GAL4"/>
    <property type="match status" value="1"/>
</dbReference>
<comment type="caution">
    <text evidence="3">The sequence shown here is derived from an EMBL/GenBank/DDBJ whole genome shotgun (WGS) entry which is preliminary data.</text>
</comment>
<feature type="region of interest" description="Disordered" evidence="1">
    <location>
        <begin position="47"/>
        <end position="76"/>
    </location>
</feature>
<dbReference type="InterPro" id="IPR001138">
    <property type="entry name" value="Zn2Cys6_DnaBD"/>
</dbReference>
<gene>
    <name evidence="3" type="ORF">C8F04DRAFT_338444</name>
</gene>
<dbReference type="GO" id="GO:0008270">
    <property type="term" value="F:zinc ion binding"/>
    <property type="evidence" value="ECO:0007669"/>
    <property type="project" value="InterPro"/>
</dbReference>
<dbReference type="Proteomes" id="UP001218188">
    <property type="component" value="Unassembled WGS sequence"/>
</dbReference>
<reference evidence="3" key="1">
    <citation type="submission" date="2023-03" db="EMBL/GenBank/DDBJ databases">
        <title>Massive genome expansion in bonnet fungi (Mycena s.s.) driven by repeated elements and novel gene families across ecological guilds.</title>
        <authorList>
            <consortium name="Lawrence Berkeley National Laboratory"/>
            <person name="Harder C.B."/>
            <person name="Miyauchi S."/>
            <person name="Viragh M."/>
            <person name="Kuo A."/>
            <person name="Thoen E."/>
            <person name="Andreopoulos B."/>
            <person name="Lu D."/>
            <person name="Skrede I."/>
            <person name="Drula E."/>
            <person name="Henrissat B."/>
            <person name="Morin E."/>
            <person name="Kohler A."/>
            <person name="Barry K."/>
            <person name="LaButti K."/>
            <person name="Morin E."/>
            <person name="Salamov A."/>
            <person name="Lipzen A."/>
            <person name="Mereny Z."/>
            <person name="Hegedus B."/>
            <person name="Baldrian P."/>
            <person name="Stursova M."/>
            <person name="Weitz H."/>
            <person name="Taylor A."/>
            <person name="Grigoriev I.V."/>
            <person name="Nagy L.G."/>
            <person name="Martin F."/>
            <person name="Kauserud H."/>
        </authorList>
    </citation>
    <scope>NUCLEOTIDE SEQUENCE</scope>
    <source>
        <strain evidence="3">CBHHK200</strain>
    </source>
</reference>
<evidence type="ECO:0000259" key="2">
    <source>
        <dbReference type="PROSITE" id="PS00463"/>
    </source>
</evidence>
<dbReference type="GO" id="GO:0000981">
    <property type="term" value="F:DNA-binding transcription factor activity, RNA polymerase II-specific"/>
    <property type="evidence" value="ECO:0007669"/>
    <property type="project" value="InterPro"/>
</dbReference>
<dbReference type="AlphaFoldDB" id="A0AAD6TGZ6"/>
<evidence type="ECO:0000313" key="4">
    <source>
        <dbReference type="Proteomes" id="UP001218188"/>
    </source>
</evidence>
<dbReference type="PROSITE" id="PS00463">
    <property type="entry name" value="ZN2_CY6_FUNGAL_1"/>
    <property type="match status" value="1"/>
</dbReference>
<name>A0AAD6TGZ6_9AGAR</name>
<dbReference type="EMBL" id="JARJCM010000003">
    <property type="protein sequence ID" value="KAJ7046034.1"/>
    <property type="molecule type" value="Genomic_DNA"/>
</dbReference>